<evidence type="ECO:0000313" key="3">
    <source>
        <dbReference type="Proteomes" id="UP000053095"/>
    </source>
</evidence>
<keyword evidence="3" id="KW-1185">Reference proteome</keyword>
<dbReference type="Pfam" id="PF13577">
    <property type="entry name" value="SnoaL_4"/>
    <property type="match status" value="1"/>
</dbReference>
<evidence type="ECO:0000313" key="2">
    <source>
        <dbReference type="EMBL" id="GAM37351.1"/>
    </source>
</evidence>
<dbReference type="EMBL" id="DF933819">
    <property type="protein sequence ID" value="GAM37351.1"/>
    <property type="molecule type" value="Genomic_DNA"/>
</dbReference>
<dbReference type="Proteomes" id="UP000053095">
    <property type="component" value="Unassembled WGS sequence"/>
</dbReference>
<evidence type="ECO:0000259" key="1">
    <source>
        <dbReference type="Pfam" id="PF13577"/>
    </source>
</evidence>
<accession>A0A0B8MY94</accession>
<organism evidence="2 3">
    <name type="scientific">Talaromyces pinophilus</name>
    <name type="common">Penicillium pinophilum</name>
    <dbReference type="NCBI Taxonomy" id="128442"/>
    <lineage>
        <taxon>Eukaryota</taxon>
        <taxon>Fungi</taxon>
        <taxon>Dikarya</taxon>
        <taxon>Ascomycota</taxon>
        <taxon>Pezizomycotina</taxon>
        <taxon>Eurotiomycetes</taxon>
        <taxon>Eurotiomycetidae</taxon>
        <taxon>Eurotiales</taxon>
        <taxon>Trichocomaceae</taxon>
        <taxon>Talaromyces</taxon>
        <taxon>Talaromyces sect. Talaromyces</taxon>
    </lineage>
</organism>
<feature type="domain" description="SnoaL-like" evidence="1">
    <location>
        <begin position="7"/>
        <end position="124"/>
    </location>
</feature>
<dbReference type="Gene3D" id="3.10.450.50">
    <property type="match status" value="1"/>
</dbReference>
<dbReference type="InterPro" id="IPR037401">
    <property type="entry name" value="SnoaL-like"/>
</dbReference>
<reference evidence="3" key="1">
    <citation type="journal article" date="2015" name="Genome Announc.">
        <title>Draft genome sequence of Talaromyces cellulolyticus strain Y-94, a source of lignocellulosic biomass-degrading enzymes.</title>
        <authorList>
            <person name="Fujii T."/>
            <person name="Koike H."/>
            <person name="Sawayama S."/>
            <person name="Yano S."/>
            <person name="Inoue H."/>
        </authorList>
    </citation>
    <scope>NUCLEOTIDE SEQUENCE [LARGE SCALE GENOMIC DNA]</scope>
    <source>
        <strain evidence="3">Y-94</strain>
    </source>
</reference>
<sequence>MDLNGDALARVQITAIMHRYAWHARDNANWDAIASCFEPNGTYRLSDGRELPPSRAKEVVRGNEAKYIRHHITTIDIAFVSEDEAHTTAQFFATTEHRFIDHSGHWKDVFRKQKDGSWLIHDRTIVTEKQDPGGWSAKVCGEDSLRMFERKKARLDGDC</sequence>
<dbReference type="InterPro" id="IPR032710">
    <property type="entry name" value="NTF2-like_dom_sf"/>
</dbReference>
<name>A0A0B8MY94_TALPI</name>
<protein>
    <recommendedName>
        <fullName evidence="1">SnoaL-like domain-containing protein</fullName>
    </recommendedName>
</protein>
<gene>
    <name evidence="2" type="ORF">TCE0_023r07202</name>
</gene>
<proteinExistence type="predicted"/>
<dbReference type="SUPFAM" id="SSF54427">
    <property type="entry name" value="NTF2-like"/>
    <property type="match status" value="1"/>
</dbReference>
<dbReference type="AlphaFoldDB" id="A0A0B8MY94"/>